<evidence type="ECO:0000256" key="2">
    <source>
        <dbReference type="ARBA" id="ARBA00022714"/>
    </source>
</evidence>
<reference evidence="8 9" key="1">
    <citation type="submission" date="2020-04" db="EMBL/GenBank/DDBJ databases">
        <authorList>
            <person name="Yoon J."/>
        </authorList>
    </citation>
    <scope>NUCLEOTIDE SEQUENCE [LARGE SCALE GENOMIC DNA]</scope>
    <source>
        <strain evidence="8 9">KMU-166</strain>
    </source>
</reference>
<keyword evidence="4" id="KW-0408">Iron</keyword>
<keyword evidence="3" id="KW-0479">Metal-binding</keyword>
<comment type="similarity">
    <text evidence="1">Belongs to the adrenodoxin/putidaredoxin family.</text>
</comment>
<sequence>MVKIVFESHDGSERTELELSPGGSVMEAAAANNIDGILADCGGSMVCGTCHAFVSPEWFEKLPEQSEMESALLEYVPDPQPNARLCCQLEVSDAIDGITFTLPESQR</sequence>
<dbReference type="RefSeq" id="WP_168448702.1">
    <property type="nucleotide sequence ID" value="NZ_JAAWWK010000001.1"/>
</dbReference>
<evidence type="ECO:0000259" key="7">
    <source>
        <dbReference type="PROSITE" id="PS51085"/>
    </source>
</evidence>
<dbReference type="InterPro" id="IPR036010">
    <property type="entry name" value="2Fe-2S_ferredoxin-like_sf"/>
</dbReference>
<dbReference type="PROSITE" id="PS51085">
    <property type="entry name" value="2FE2S_FER_2"/>
    <property type="match status" value="1"/>
</dbReference>
<evidence type="ECO:0000256" key="6">
    <source>
        <dbReference type="ARBA" id="ARBA00034078"/>
    </source>
</evidence>
<comment type="caution">
    <text evidence="8">The sequence shown here is derived from an EMBL/GenBank/DDBJ whole genome shotgun (WGS) entry which is preliminary data.</text>
</comment>
<dbReference type="InterPro" id="IPR001041">
    <property type="entry name" value="2Fe-2S_ferredoxin-type"/>
</dbReference>
<evidence type="ECO:0000256" key="4">
    <source>
        <dbReference type="ARBA" id="ARBA00023004"/>
    </source>
</evidence>
<proteinExistence type="inferred from homology"/>
<dbReference type="PANTHER" id="PTHR23426:SF65">
    <property type="entry name" value="FERREDOXIN-2, MITOCHONDRIAL"/>
    <property type="match status" value="1"/>
</dbReference>
<dbReference type="Pfam" id="PF00111">
    <property type="entry name" value="Fer2"/>
    <property type="match status" value="1"/>
</dbReference>
<dbReference type="CDD" id="cd00207">
    <property type="entry name" value="fer2"/>
    <property type="match status" value="1"/>
</dbReference>
<dbReference type="PANTHER" id="PTHR23426">
    <property type="entry name" value="FERREDOXIN/ADRENODOXIN"/>
    <property type="match status" value="1"/>
</dbReference>
<dbReference type="SUPFAM" id="SSF54292">
    <property type="entry name" value="2Fe-2S ferredoxin-like"/>
    <property type="match status" value="1"/>
</dbReference>
<evidence type="ECO:0000256" key="1">
    <source>
        <dbReference type="ARBA" id="ARBA00010914"/>
    </source>
</evidence>
<dbReference type="InterPro" id="IPR012675">
    <property type="entry name" value="Beta-grasp_dom_sf"/>
</dbReference>
<evidence type="ECO:0000256" key="5">
    <source>
        <dbReference type="ARBA" id="ARBA00023014"/>
    </source>
</evidence>
<keyword evidence="2" id="KW-0001">2Fe-2S</keyword>
<evidence type="ECO:0000256" key="3">
    <source>
        <dbReference type="ARBA" id="ARBA00022723"/>
    </source>
</evidence>
<gene>
    <name evidence="8" type="ORF">HCU74_01920</name>
</gene>
<dbReference type="EMBL" id="JAAWWK010000001">
    <property type="protein sequence ID" value="NKI16167.1"/>
    <property type="molecule type" value="Genomic_DNA"/>
</dbReference>
<dbReference type="InterPro" id="IPR001055">
    <property type="entry name" value="Adrenodoxin-like"/>
</dbReference>
<protein>
    <submittedName>
        <fullName evidence="8">(2Fe-2S)-binding protein</fullName>
    </submittedName>
</protein>
<organism evidence="8 9">
    <name type="scientific">Spongiibacter thalassae</name>
    <dbReference type="NCBI Taxonomy" id="2721624"/>
    <lineage>
        <taxon>Bacteria</taxon>
        <taxon>Pseudomonadati</taxon>
        <taxon>Pseudomonadota</taxon>
        <taxon>Gammaproteobacteria</taxon>
        <taxon>Cellvibrionales</taxon>
        <taxon>Spongiibacteraceae</taxon>
        <taxon>Spongiibacter</taxon>
    </lineage>
</organism>
<keyword evidence="9" id="KW-1185">Reference proteome</keyword>
<accession>A0ABX1GCN4</accession>
<evidence type="ECO:0000313" key="9">
    <source>
        <dbReference type="Proteomes" id="UP000765845"/>
    </source>
</evidence>
<feature type="domain" description="2Fe-2S ferredoxin-type" evidence="7">
    <location>
        <begin position="2"/>
        <end position="106"/>
    </location>
</feature>
<comment type="cofactor">
    <cofactor evidence="6">
        <name>[2Fe-2S] cluster</name>
        <dbReference type="ChEBI" id="CHEBI:190135"/>
    </cofactor>
</comment>
<dbReference type="PRINTS" id="PR00355">
    <property type="entry name" value="ADRENODOXIN"/>
</dbReference>
<dbReference type="Proteomes" id="UP000765845">
    <property type="component" value="Unassembled WGS sequence"/>
</dbReference>
<keyword evidence="5" id="KW-0411">Iron-sulfur</keyword>
<name>A0ABX1GCN4_9GAMM</name>
<evidence type="ECO:0000313" key="8">
    <source>
        <dbReference type="EMBL" id="NKI16167.1"/>
    </source>
</evidence>
<dbReference type="Gene3D" id="3.10.20.30">
    <property type="match status" value="1"/>
</dbReference>